<evidence type="ECO:0000313" key="2">
    <source>
        <dbReference type="Proteomes" id="UP000481852"/>
    </source>
</evidence>
<accession>A0A6L5WZZ2</accession>
<dbReference type="CDD" id="cd08053">
    <property type="entry name" value="Yqbg"/>
    <property type="match status" value="1"/>
</dbReference>
<organism evidence="1 2">
    <name type="scientific">Porcincola intestinalis</name>
    <dbReference type="NCBI Taxonomy" id="2606632"/>
    <lineage>
        <taxon>Bacteria</taxon>
        <taxon>Bacillati</taxon>
        <taxon>Bacillota</taxon>
        <taxon>Clostridia</taxon>
        <taxon>Lachnospirales</taxon>
        <taxon>Lachnospiraceae</taxon>
        <taxon>Porcincola</taxon>
    </lineage>
</organism>
<proteinExistence type="predicted"/>
<name>A0A6L5WZZ2_9FIRM</name>
<dbReference type="Proteomes" id="UP000481852">
    <property type="component" value="Unassembled WGS sequence"/>
</dbReference>
<dbReference type="SUPFAM" id="SSF116915">
    <property type="entry name" value="Hypothetical protein YqbG"/>
    <property type="match status" value="1"/>
</dbReference>
<dbReference type="InterPro" id="IPR013514">
    <property type="entry name" value="DUF3199_YqbG"/>
</dbReference>
<dbReference type="RefSeq" id="WP_154521847.1">
    <property type="nucleotide sequence ID" value="NZ_JAXFDQ010000013.1"/>
</dbReference>
<evidence type="ECO:0000313" key="1">
    <source>
        <dbReference type="EMBL" id="MSS13641.1"/>
    </source>
</evidence>
<gene>
    <name evidence="1" type="ORF">FYJ35_01005</name>
</gene>
<dbReference type="EMBL" id="VULZ01000001">
    <property type="protein sequence ID" value="MSS13641.1"/>
    <property type="molecule type" value="Genomic_DNA"/>
</dbReference>
<dbReference type="Pfam" id="PF11436">
    <property type="entry name" value="DUF3199"/>
    <property type="match status" value="1"/>
</dbReference>
<dbReference type="InterPro" id="IPR036558">
    <property type="entry name" value="YqbG-like_sf"/>
</dbReference>
<reference evidence="1 2" key="1">
    <citation type="submission" date="2019-08" db="EMBL/GenBank/DDBJ databases">
        <title>In-depth cultivation of the pig gut microbiome towards novel bacterial diversity and tailored functional studies.</title>
        <authorList>
            <person name="Wylensek D."/>
            <person name="Hitch T.C.A."/>
            <person name="Clavel T."/>
        </authorList>
    </citation>
    <scope>NUCLEOTIDE SEQUENCE [LARGE SCALE GENOMIC DNA]</scope>
    <source>
        <strain evidence="1 2">Oil+RF-744-WCA-WT-11</strain>
    </source>
</reference>
<comment type="caution">
    <text evidence="1">The sequence shown here is derived from an EMBL/GenBank/DDBJ whole genome shotgun (WGS) entry which is preliminary data.</text>
</comment>
<dbReference type="AlphaFoldDB" id="A0A6L5WZZ2"/>
<keyword evidence="2" id="KW-1185">Reference proteome</keyword>
<protein>
    <submittedName>
        <fullName evidence="1">DUF3199 family protein</fullName>
    </submittedName>
</protein>
<dbReference type="Gene3D" id="1.10.3230.10">
    <property type="entry name" value="YqbG-like"/>
    <property type="match status" value="1"/>
</dbReference>
<sequence length="131" mass="15128">MAAMPWITPEDLKKYTDIKAVKERDDEKLEVDIYRAEQKVISITNNRFDDDEKFKEIPKPVRTATLLIAEAYAKNATERAKEKRLKGETFDDYSYTAESGEINIEDLDIYGLLSDYITESGGDTLLRIRKL</sequence>